<name>A0ACB9PC31_BAUVA</name>
<gene>
    <name evidence="1" type="ORF">L6164_013110</name>
</gene>
<keyword evidence="2" id="KW-1185">Reference proteome</keyword>
<comment type="caution">
    <text evidence="1">The sequence shown here is derived from an EMBL/GenBank/DDBJ whole genome shotgun (WGS) entry which is preliminary data.</text>
</comment>
<proteinExistence type="predicted"/>
<evidence type="ECO:0000313" key="2">
    <source>
        <dbReference type="Proteomes" id="UP000828941"/>
    </source>
</evidence>
<sequence>MAGTYTSSSSRYREQFRLVALKLPHLSNESIKGQIQERYGRIDYTELARQPLLVPIQNVLKPTTFLVDAILLGKNVPKSTMLDASKPVEFDSALTELDVHDCFTYSRDRMEKIADKAPKTLDGIDVHLLSMELLHEFRFLPGVDMAVKVMGSFVFKFVEFLMFLLDDPDTPFSEFESLIVALMENPVSLVGSPLEKFKIPIDQLNSLVKNTLEVIEYICALTLLSDTEYHNKDLLSMGVYWAVLTVVVCYVQINVLKDMG</sequence>
<accession>A0ACB9PC31</accession>
<reference evidence="1 2" key="1">
    <citation type="journal article" date="2022" name="DNA Res.">
        <title>Chromosomal-level genome assembly of the orchid tree Bauhinia variegata (Leguminosae; Cercidoideae) supports the allotetraploid origin hypothesis of Bauhinia.</title>
        <authorList>
            <person name="Zhong Y."/>
            <person name="Chen Y."/>
            <person name="Zheng D."/>
            <person name="Pang J."/>
            <person name="Liu Y."/>
            <person name="Luo S."/>
            <person name="Meng S."/>
            <person name="Qian L."/>
            <person name="Wei D."/>
            <person name="Dai S."/>
            <person name="Zhou R."/>
        </authorList>
    </citation>
    <scope>NUCLEOTIDE SEQUENCE [LARGE SCALE GENOMIC DNA]</scope>
    <source>
        <strain evidence="1">BV-YZ2020</strain>
    </source>
</reference>
<dbReference type="Proteomes" id="UP000828941">
    <property type="component" value="Chromosome 5"/>
</dbReference>
<evidence type="ECO:0000313" key="1">
    <source>
        <dbReference type="EMBL" id="KAI4346027.1"/>
    </source>
</evidence>
<dbReference type="EMBL" id="CM039430">
    <property type="protein sequence ID" value="KAI4346027.1"/>
    <property type="molecule type" value="Genomic_DNA"/>
</dbReference>
<protein>
    <submittedName>
        <fullName evidence="1">Uncharacterized protein</fullName>
    </submittedName>
</protein>
<organism evidence="1 2">
    <name type="scientific">Bauhinia variegata</name>
    <name type="common">Purple orchid tree</name>
    <name type="synonym">Phanera variegata</name>
    <dbReference type="NCBI Taxonomy" id="167791"/>
    <lineage>
        <taxon>Eukaryota</taxon>
        <taxon>Viridiplantae</taxon>
        <taxon>Streptophyta</taxon>
        <taxon>Embryophyta</taxon>
        <taxon>Tracheophyta</taxon>
        <taxon>Spermatophyta</taxon>
        <taxon>Magnoliopsida</taxon>
        <taxon>eudicotyledons</taxon>
        <taxon>Gunneridae</taxon>
        <taxon>Pentapetalae</taxon>
        <taxon>rosids</taxon>
        <taxon>fabids</taxon>
        <taxon>Fabales</taxon>
        <taxon>Fabaceae</taxon>
        <taxon>Cercidoideae</taxon>
        <taxon>Cercideae</taxon>
        <taxon>Bauhiniinae</taxon>
        <taxon>Bauhinia</taxon>
    </lineage>
</organism>